<dbReference type="AlphaFoldDB" id="A0A6J6G0U3"/>
<dbReference type="GO" id="GO:0032259">
    <property type="term" value="P:methylation"/>
    <property type="evidence" value="ECO:0007669"/>
    <property type="project" value="InterPro"/>
</dbReference>
<dbReference type="Gene3D" id="3.40.50.150">
    <property type="entry name" value="Vaccinia Virus protein VP39"/>
    <property type="match status" value="1"/>
</dbReference>
<dbReference type="Pfam" id="PF01728">
    <property type="entry name" value="FtsJ"/>
    <property type="match status" value="1"/>
</dbReference>
<dbReference type="InterPro" id="IPR002877">
    <property type="entry name" value="RNA_MeTrfase_FtsJ_dom"/>
</dbReference>
<dbReference type="GO" id="GO:0008168">
    <property type="term" value="F:methyltransferase activity"/>
    <property type="evidence" value="ECO:0007669"/>
    <property type="project" value="InterPro"/>
</dbReference>
<evidence type="ECO:0000313" key="2">
    <source>
        <dbReference type="EMBL" id="CAB4594631.1"/>
    </source>
</evidence>
<dbReference type="EMBL" id="CAEZSR010000259">
    <property type="protein sequence ID" value="CAB4594631.1"/>
    <property type="molecule type" value="Genomic_DNA"/>
</dbReference>
<gene>
    <name evidence="2" type="ORF">UFOPK1493_03932</name>
</gene>
<feature type="domain" description="Ribosomal RNA methyltransferase FtsJ" evidence="1">
    <location>
        <begin position="151"/>
        <end position="238"/>
    </location>
</feature>
<dbReference type="SUPFAM" id="SSF53335">
    <property type="entry name" value="S-adenosyl-L-methionine-dependent methyltransferases"/>
    <property type="match status" value="1"/>
</dbReference>
<dbReference type="PANTHER" id="PTHR37524:SF2">
    <property type="entry name" value="RIBOSOMAL RNA METHYLTRANSFERASE FTSJ DOMAIN-CONTAINING PROTEIN"/>
    <property type="match status" value="1"/>
</dbReference>
<organism evidence="2">
    <name type="scientific">freshwater metagenome</name>
    <dbReference type="NCBI Taxonomy" id="449393"/>
    <lineage>
        <taxon>unclassified sequences</taxon>
        <taxon>metagenomes</taxon>
        <taxon>ecological metagenomes</taxon>
    </lineage>
</organism>
<dbReference type="PANTHER" id="PTHR37524">
    <property type="entry name" value="RIBOSOMAL RNA LARGE SUBUNIT METHYLTRANSFERASE M"/>
    <property type="match status" value="1"/>
</dbReference>
<proteinExistence type="predicted"/>
<protein>
    <submittedName>
        <fullName evidence="2">Unannotated protein</fullName>
    </submittedName>
</protein>
<dbReference type="CDD" id="cd02440">
    <property type="entry name" value="AdoMet_MTases"/>
    <property type="match status" value="1"/>
</dbReference>
<reference evidence="2" key="1">
    <citation type="submission" date="2020-05" db="EMBL/GenBank/DDBJ databases">
        <authorList>
            <person name="Chiriac C."/>
            <person name="Salcher M."/>
            <person name="Ghai R."/>
            <person name="Kavagutti S V."/>
        </authorList>
    </citation>
    <scope>NUCLEOTIDE SEQUENCE</scope>
</reference>
<name>A0A6J6G0U3_9ZZZZ</name>
<evidence type="ECO:0000259" key="1">
    <source>
        <dbReference type="Pfam" id="PF01728"/>
    </source>
</evidence>
<dbReference type="InterPro" id="IPR029063">
    <property type="entry name" value="SAM-dependent_MTases_sf"/>
</dbReference>
<sequence>MTLTGYLAPVDLEHELRDELAAAGVRPARRPHGRLVLSSDPPIEAAWAANTWHDVEEIRITSIGHAAKELRDRQRNWAMYAPVHGGRAKLIAEKLPHVSARPVELGDVVPDAPLGSWTLLEPDLLLAATRCTSPFPNGEARLVEDRDGPPSRAYLKLYEAFVRLRRWPAAGETCLDLGASPGGWTWVLAHTGASVTAVDKAPLADHVARLPNVRWREGSAFALDPRDLPPVDWWCSDIICYPRRLLGLVERWIDAGTVANLIATIKFQGLTDHGIVREFAAIPGAHVLHLHHNKHELTFHWHA</sequence>
<accession>A0A6J6G0U3</accession>